<protein>
    <submittedName>
        <fullName evidence="1">Uncharacterized protein</fullName>
    </submittedName>
</protein>
<proteinExistence type="predicted"/>
<organism evidence="1">
    <name type="scientific">viral metagenome</name>
    <dbReference type="NCBI Taxonomy" id="1070528"/>
    <lineage>
        <taxon>unclassified sequences</taxon>
        <taxon>metagenomes</taxon>
        <taxon>organismal metagenomes</taxon>
    </lineage>
</organism>
<evidence type="ECO:0000313" key="1">
    <source>
        <dbReference type="EMBL" id="QJA88204.1"/>
    </source>
</evidence>
<dbReference type="EMBL" id="MT142762">
    <property type="protein sequence ID" value="QJA88204.1"/>
    <property type="molecule type" value="Genomic_DNA"/>
</dbReference>
<sequence length="607" mass="63911">MTIVLTYDGSAVTHKVKPSSISLASAAEDGEASMSGFDAEDPASDFITLGHRPFVMEESQCTQPRLFTGWTTARDLGRSDADTMIVGTARQNDVTVIDLNALFNFRMISGADGNRPAETWAARINWLLGSDYLSGLIADTGFIVSNTTAMDAADYRDGYPADVLRDLMDRSANAYTYFAFWDAAASAVGLWVGHLDAAISDSTLRISNVRADVDNVTTFFPDEAANLSVTPTETYSEVVVEYGHGTKRLFRSRASTATKYIRRGTKITRPYTGSASTANTQAQRFLDQHANEQDRITVTIQVPKTAVGLVTAGQRMDVKFSHLTGYTSFTSMRVVRLTVSPVNDVAAFYMLTLELLAPRAAVPGSGTSSVIQVVTVQNANVDATITATLPATPTAGNLLVAHYSSRGTTLCATPAGWTRGPDFSGPAFDGGNSTLFYKTAGAAESASLTITKNAGNYAALTFAEVGQTGAFDTSGFANAVGATTALSAGPLAATTGAIAVFAAFNQSARAGTPFTFGSGYTMLGEAQVFTSGPAVCFGWKLVNPASGTQTATATSSESDGYGWGMLSFVANADIEITLPPPPGVTAIIDQINNLEYLGDIPLGLPEL</sequence>
<gene>
    <name evidence="1" type="ORF">MM415B02810_0002</name>
</gene>
<name>A0A6M3L3W8_9ZZZZ</name>
<dbReference type="AlphaFoldDB" id="A0A6M3L3W8"/>
<accession>A0A6M3L3W8</accession>
<reference evidence="1" key="1">
    <citation type="submission" date="2020-03" db="EMBL/GenBank/DDBJ databases">
        <title>The deep terrestrial virosphere.</title>
        <authorList>
            <person name="Holmfeldt K."/>
            <person name="Nilsson E."/>
            <person name="Simone D."/>
            <person name="Lopez-Fernandez M."/>
            <person name="Wu X."/>
            <person name="de Brujin I."/>
            <person name="Lundin D."/>
            <person name="Andersson A."/>
            <person name="Bertilsson S."/>
            <person name="Dopson M."/>
        </authorList>
    </citation>
    <scope>NUCLEOTIDE SEQUENCE</scope>
    <source>
        <strain evidence="1">MM415B02810</strain>
    </source>
</reference>